<sequence>MSPVDALEVALRARLVAFAPLTALVPPELIGDRHGLPHELPCIIIGDGQEVPAGISFERRHVHAFTNLHIWDRMPNLGTVKELAELVRDALRGVELQPEGYRLLDLSWSGARYLRDPSGKAHAVVTLEALLEEPRS</sequence>
<comment type="caution">
    <text evidence="1">The sequence shown here is derived from an EMBL/GenBank/DDBJ whole genome shotgun (WGS) entry which is preliminary data.</text>
</comment>
<gene>
    <name evidence="1" type="ORF">PUR29_37050</name>
</gene>
<dbReference type="InterPro" id="IPR021508">
    <property type="entry name" value="Gp17-like"/>
</dbReference>
<dbReference type="EMBL" id="JAQYXP010000013">
    <property type="protein sequence ID" value="MEN3239049.1"/>
    <property type="molecule type" value="Genomic_DNA"/>
</dbReference>
<dbReference type="Proteomes" id="UP001407347">
    <property type="component" value="Unassembled WGS sequence"/>
</dbReference>
<dbReference type="RefSeq" id="WP_346013994.1">
    <property type="nucleotide sequence ID" value="NZ_JAQYXP010000013.1"/>
</dbReference>
<keyword evidence="2" id="KW-1185">Reference proteome</keyword>
<dbReference type="Gene3D" id="3.30.2000.30">
    <property type="match status" value="1"/>
</dbReference>
<evidence type="ECO:0000313" key="1">
    <source>
        <dbReference type="EMBL" id="MEN3239049.1"/>
    </source>
</evidence>
<organism evidence="1 2">
    <name type="scientific">Methylobacterium ajmalii</name>
    <dbReference type="NCBI Taxonomy" id="2738439"/>
    <lineage>
        <taxon>Bacteria</taxon>
        <taxon>Pseudomonadati</taxon>
        <taxon>Pseudomonadota</taxon>
        <taxon>Alphaproteobacteria</taxon>
        <taxon>Hyphomicrobiales</taxon>
        <taxon>Methylobacteriaceae</taxon>
        <taxon>Methylobacterium</taxon>
    </lineage>
</organism>
<dbReference type="InterPro" id="IPR053745">
    <property type="entry name" value="Viral_Tail_Comp_sf"/>
</dbReference>
<dbReference type="Pfam" id="PF11367">
    <property type="entry name" value="Tail_completion_gp17"/>
    <property type="match status" value="1"/>
</dbReference>
<name>A0ABV0A9C9_9HYPH</name>
<accession>A0ABV0A9C9</accession>
<proteinExistence type="predicted"/>
<reference evidence="1 2" key="1">
    <citation type="journal article" date="2023" name="PLoS ONE">
        <title>Complete genome assembly of Hawai'i environmental nontuberculous mycobacteria reveals unexpected co-isolation with methylobacteria.</title>
        <authorList>
            <person name="Hendrix J."/>
            <person name="Epperson L.E."/>
            <person name="Tong E.I."/>
            <person name="Chan Y.L."/>
            <person name="Hasan N.A."/>
            <person name="Dawrs S.N."/>
            <person name="Norton G.J."/>
            <person name="Virdi R."/>
            <person name="Crooks J.L."/>
            <person name="Chan E.D."/>
            <person name="Honda J.R."/>
            <person name="Strong M."/>
        </authorList>
    </citation>
    <scope>NUCLEOTIDE SEQUENCE [LARGE SCALE GENOMIC DNA]</scope>
    <source>
        <strain evidence="1 2">NJH_HI04-1</strain>
    </source>
</reference>
<protein>
    <submittedName>
        <fullName evidence="1">DUF3168 domain-containing protein</fullName>
    </submittedName>
</protein>
<evidence type="ECO:0000313" key="2">
    <source>
        <dbReference type="Proteomes" id="UP001407347"/>
    </source>
</evidence>